<evidence type="ECO:0000256" key="5">
    <source>
        <dbReference type="SAM" id="Phobius"/>
    </source>
</evidence>
<dbReference type="InterPro" id="IPR015495">
    <property type="entry name" value="Myb_TF_plants"/>
</dbReference>
<feature type="domain" description="HTH myb-type" evidence="6">
    <location>
        <begin position="57"/>
        <end position="79"/>
    </location>
</feature>
<comment type="subcellular location">
    <subcellularLocation>
        <location evidence="1">Nucleus</location>
    </subcellularLocation>
</comment>
<dbReference type="InterPro" id="IPR009057">
    <property type="entry name" value="Homeodomain-like_sf"/>
</dbReference>
<dbReference type="PROSITE" id="PS51294">
    <property type="entry name" value="HTH_MYB"/>
    <property type="match status" value="1"/>
</dbReference>
<evidence type="ECO:0000259" key="6">
    <source>
        <dbReference type="PROSITE" id="PS51294"/>
    </source>
</evidence>
<dbReference type="EMBL" id="CM018225">
    <property type="protein sequence ID" value="KAB2004334.1"/>
    <property type="molecule type" value="Genomic_DNA"/>
</dbReference>
<evidence type="ECO:0000313" key="8">
    <source>
        <dbReference type="Proteomes" id="UP000327439"/>
    </source>
</evidence>
<protein>
    <recommendedName>
        <fullName evidence="6">HTH myb-type domain-containing protein</fullName>
    </recommendedName>
</protein>
<organism evidence="7 8">
    <name type="scientific">Gossypium barbadense</name>
    <name type="common">Sea Island cotton</name>
    <name type="synonym">Hibiscus barbadensis</name>
    <dbReference type="NCBI Taxonomy" id="3634"/>
    <lineage>
        <taxon>Eukaryota</taxon>
        <taxon>Viridiplantae</taxon>
        <taxon>Streptophyta</taxon>
        <taxon>Embryophyta</taxon>
        <taxon>Tracheophyta</taxon>
        <taxon>Spermatophyta</taxon>
        <taxon>Magnoliopsida</taxon>
        <taxon>eudicotyledons</taxon>
        <taxon>Gunneridae</taxon>
        <taxon>Pentapetalae</taxon>
        <taxon>rosids</taxon>
        <taxon>malvids</taxon>
        <taxon>Malvales</taxon>
        <taxon>Malvaceae</taxon>
        <taxon>Malvoideae</taxon>
        <taxon>Gossypium</taxon>
    </lineage>
</organism>
<sequence length="189" mass="21445">MERVVGDPFRKLLAFSVVVRVAGFDGLTISALMLSEVILPTKKMNSSSSYIAFLVTRRLPGRTDNEIKNHWNTHIKRKLVSRGIDPLTHRPVNEQAAINTIYTVSSTAVLREDGRQKNQELNLELQISPPSLHSHPPQVLQKRNRKVICFYCSLGIRNSKECTCEGSSHSRSIQHVSFCTWRKAFESEN</sequence>
<evidence type="ECO:0000256" key="1">
    <source>
        <dbReference type="ARBA" id="ARBA00004123"/>
    </source>
</evidence>
<name>A0A5J5PD23_GOSBA</name>
<dbReference type="InterPro" id="IPR017930">
    <property type="entry name" value="Myb_dom"/>
</dbReference>
<keyword evidence="3" id="KW-0238">DNA-binding</keyword>
<keyword evidence="5" id="KW-1133">Transmembrane helix</keyword>
<dbReference type="PANTHER" id="PTHR47994">
    <property type="entry name" value="F14D16.11-RELATED"/>
    <property type="match status" value="1"/>
</dbReference>
<reference evidence="8" key="1">
    <citation type="journal article" date="2020" name="Nat. Genet.">
        <title>Genomic diversifications of five Gossypium allopolyploid species and their impact on cotton improvement.</title>
        <authorList>
            <person name="Chen Z.J."/>
            <person name="Sreedasyam A."/>
            <person name="Ando A."/>
            <person name="Song Q."/>
            <person name="De Santiago L.M."/>
            <person name="Hulse-Kemp A.M."/>
            <person name="Ding M."/>
            <person name="Ye W."/>
            <person name="Kirkbride R.C."/>
            <person name="Jenkins J."/>
            <person name="Plott C."/>
            <person name="Lovell J."/>
            <person name="Lin Y.M."/>
            <person name="Vaughn R."/>
            <person name="Liu B."/>
            <person name="Simpson S."/>
            <person name="Scheffler B.E."/>
            <person name="Wen L."/>
            <person name="Saski C.A."/>
            <person name="Grover C.E."/>
            <person name="Hu G."/>
            <person name="Conover J.L."/>
            <person name="Carlson J.W."/>
            <person name="Shu S."/>
            <person name="Boston L.B."/>
            <person name="Williams M."/>
            <person name="Peterson D.G."/>
            <person name="McGee K."/>
            <person name="Jones D.C."/>
            <person name="Wendel J.F."/>
            <person name="Stelly D.M."/>
            <person name="Grimwood J."/>
            <person name="Schmutz J."/>
        </authorList>
    </citation>
    <scope>NUCLEOTIDE SEQUENCE [LARGE SCALE GENOMIC DNA]</scope>
    <source>
        <strain evidence="8">cv. 3-79</strain>
    </source>
</reference>
<dbReference type="SUPFAM" id="SSF46689">
    <property type="entry name" value="Homeodomain-like"/>
    <property type="match status" value="1"/>
</dbReference>
<dbReference type="AlphaFoldDB" id="A0A5J5PD23"/>
<dbReference type="Proteomes" id="UP000327439">
    <property type="component" value="Chromosome D11"/>
</dbReference>
<dbReference type="CDD" id="cd00167">
    <property type="entry name" value="SANT"/>
    <property type="match status" value="1"/>
</dbReference>
<dbReference type="Gene3D" id="1.10.10.60">
    <property type="entry name" value="Homeodomain-like"/>
    <property type="match status" value="1"/>
</dbReference>
<feature type="transmembrane region" description="Helical" evidence="5">
    <location>
        <begin position="12"/>
        <end position="34"/>
    </location>
</feature>
<keyword evidence="5" id="KW-0812">Transmembrane</keyword>
<evidence type="ECO:0000313" key="7">
    <source>
        <dbReference type="EMBL" id="KAB2004334.1"/>
    </source>
</evidence>
<evidence type="ECO:0000256" key="4">
    <source>
        <dbReference type="ARBA" id="ARBA00023242"/>
    </source>
</evidence>
<proteinExistence type="predicted"/>
<dbReference type="PANTHER" id="PTHR47994:SF5">
    <property type="entry name" value="F14D16.11-RELATED"/>
    <property type="match status" value="1"/>
</dbReference>
<accession>A0A5J5PD23</accession>
<keyword evidence="5" id="KW-0472">Membrane</keyword>
<keyword evidence="2" id="KW-0677">Repeat</keyword>
<dbReference type="OrthoDB" id="2143914at2759"/>
<keyword evidence="8" id="KW-1185">Reference proteome</keyword>
<keyword evidence="4" id="KW-0539">Nucleus</keyword>
<dbReference type="GO" id="GO:0003677">
    <property type="term" value="F:DNA binding"/>
    <property type="evidence" value="ECO:0007669"/>
    <property type="project" value="UniProtKB-KW"/>
</dbReference>
<evidence type="ECO:0000256" key="2">
    <source>
        <dbReference type="ARBA" id="ARBA00022737"/>
    </source>
</evidence>
<dbReference type="InterPro" id="IPR001005">
    <property type="entry name" value="SANT/Myb"/>
</dbReference>
<dbReference type="GO" id="GO:0005634">
    <property type="term" value="C:nucleus"/>
    <property type="evidence" value="ECO:0007669"/>
    <property type="project" value="UniProtKB-SubCell"/>
</dbReference>
<evidence type="ECO:0000256" key="3">
    <source>
        <dbReference type="ARBA" id="ARBA00023125"/>
    </source>
</evidence>
<gene>
    <name evidence="7" type="ORF">ES319_D11G191100v1</name>
</gene>